<feature type="region of interest" description="Disordered" evidence="4">
    <location>
        <begin position="272"/>
        <end position="291"/>
    </location>
</feature>
<comment type="similarity">
    <text evidence="1">Belongs to the WEB family.</text>
</comment>
<feature type="compositionally biased region" description="Polar residues" evidence="4">
    <location>
        <begin position="657"/>
        <end position="672"/>
    </location>
</feature>
<keyword evidence="6" id="KW-1185">Reference proteome</keyword>
<protein>
    <submittedName>
        <fullName evidence="5">Protein WEAK CHLOROPLAST MOVEMENT UNDER BLUE LIGHT-like 1</fullName>
    </submittedName>
</protein>
<accession>A0AAP0G6Q7</accession>
<evidence type="ECO:0000256" key="3">
    <source>
        <dbReference type="SAM" id="Coils"/>
    </source>
</evidence>
<dbReference type="Pfam" id="PF05701">
    <property type="entry name" value="WEMBL"/>
    <property type="match status" value="1"/>
</dbReference>
<evidence type="ECO:0000313" key="6">
    <source>
        <dbReference type="Proteomes" id="UP001418222"/>
    </source>
</evidence>
<keyword evidence="2 3" id="KW-0175">Coiled coil</keyword>
<dbReference type="GO" id="GO:0009903">
    <property type="term" value="P:chloroplast avoidance movement"/>
    <property type="evidence" value="ECO:0007669"/>
    <property type="project" value="TreeGrafter"/>
</dbReference>
<evidence type="ECO:0000256" key="4">
    <source>
        <dbReference type="SAM" id="MobiDB-lite"/>
    </source>
</evidence>
<feature type="compositionally biased region" description="Polar residues" evidence="4">
    <location>
        <begin position="1"/>
        <end position="20"/>
    </location>
</feature>
<reference evidence="5 6" key="1">
    <citation type="journal article" date="2022" name="Nat. Plants">
        <title>Genomes of leafy and leafless Platanthera orchids illuminate the evolution of mycoheterotrophy.</title>
        <authorList>
            <person name="Li M.H."/>
            <person name="Liu K.W."/>
            <person name="Li Z."/>
            <person name="Lu H.C."/>
            <person name="Ye Q.L."/>
            <person name="Zhang D."/>
            <person name="Wang J.Y."/>
            <person name="Li Y.F."/>
            <person name="Zhong Z.M."/>
            <person name="Liu X."/>
            <person name="Yu X."/>
            <person name="Liu D.K."/>
            <person name="Tu X.D."/>
            <person name="Liu B."/>
            <person name="Hao Y."/>
            <person name="Liao X.Y."/>
            <person name="Jiang Y.T."/>
            <person name="Sun W.H."/>
            <person name="Chen J."/>
            <person name="Chen Y.Q."/>
            <person name="Ai Y."/>
            <person name="Zhai J.W."/>
            <person name="Wu S.S."/>
            <person name="Zhou Z."/>
            <person name="Hsiao Y.Y."/>
            <person name="Wu W.L."/>
            <person name="Chen Y.Y."/>
            <person name="Lin Y.F."/>
            <person name="Hsu J.L."/>
            <person name="Li C.Y."/>
            <person name="Wang Z.W."/>
            <person name="Zhao X."/>
            <person name="Zhong W.Y."/>
            <person name="Ma X.K."/>
            <person name="Ma L."/>
            <person name="Huang J."/>
            <person name="Chen G.Z."/>
            <person name="Huang M.Z."/>
            <person name="Huang L."/>
            <person name="Peng D.H."/>
            <person name="Luo Y.B."/>
            <person name="Zou S.Q."/>
            <person name="Chen S.P."/>
            <person name="Lan S."/>
            <person name="Tsai W.C."/>
            <person name="Van de Peer Y."/>
            <person name="Liu Z.J."/>
        </authorList>
    </citation>
    <scope>NUCLEOTIDE SEQUENCE [LARGE SCALE GENOMIC DNA]</scope>
    <source>
        <strain evidence="5">Lor287</strain>
    </source>
</reference>
<evidence type="ECO:0000256" key="1">
    <source>
        <dbReference type="ARBA" id="ARBA00005485"/>
    </source>
</evidence>
<feature type="coiled-coil region" evidence="3">
    <location>
        <begin position="104"/>
        <end position="166"/>
    </location>
</feature>
<dbReference type="PANTHER" id="PTHR32054">
    <property type="entry name" value="HEAVY CHAIN, PUTATIVE, EXPRESSED-RELATED-RELATED"/>
    <property type="match status" value="1"/>
</dbReference>
<proteinExistence type="inferred from homology"/>
<comment type="caution">
    <text evidence="5">The sequence shown here is derived from an EMBL/GenBank/DDBJ whole genome shotgun (WGS) entry which is preliminary data.</text>
</comment>
<feature type="region of interest" description="Disordered" evidence="4">
    <location>
        <begin position="657"/>
        <end position="688"/>
    </location>
</feature>
<feature type="region of interest" description="Disordered" evidence="4">
    <location>
        <begin position="1"/>
        <end position="69"/>
    </location>
</feature>
<feature type="region of interest" description="Disordered" evidence="4">
    <location>
        <begin position="587"/>
        <end position="608"/>
    </location>
</feature>
<dbReference type="InterPro" id="IPR008545">
    <property type="entry name" value="Web"/>
</dbReference>
<sequence length="714" mass="80435">MEETHNTNGEVSAESLPSTSEGRRQRINPPHVGNGPSTARHDVSSNKHGYWRSRGVWGRSPESPESLNKIADPSRTVIDTKAPFESVKDAVNMFGGNVDWKAYRALIKERSRNNEQELEKVEQEIPLYQKHLEAAEDAKDRVLQELEITKSQVEEIKLQLEKALTEETRALQDSELARLRVKEIERGVGDENSEAGKAQVTVARTRRLEADNELKSVKVELDVLRKECDKLMRERDAAAKKAEEAALASEDVEKRVDELAIELAIAKETLESAHSSHRNAEEQRLDAAVEREQGNQCLQQKLKQSEEELHSFEEKLAAVNDVELKLDTASSFLNSLKGKLAAYVETEIGRDEKDAFVQPDTLSAAKKELEEARSSMEKAKDEVNCLRIAVFSLKSQLEAETSILSSLREKARMSSLAISSLEAELEKNQSEQEVQGKEKKSIGEMREFSHESQEKTEETDDAKSKAHFARRELTEAMEEAEMAKASASTMELRLQAVLREIEAAVASERLALEAVKAIQGSEETTESSQDVVSISFEEYYALSKKASEAERLSNERVIAAIDQIKDAKRSEKLVREKLEAGFMGRKERKEGLRDATEKAAKAKEGKLKMEQELRDWRAENEQRRKADEAFSASSSDGQFKTTRFFWKSFDNGREINGSNPAKVTLRVNSAPDSNRRYSAGEGDGPVSELKARRKRSFFPRIAMFLARKKTQTVR</sequence>
<gene>
    <name evidence="5" type="primary">WEL1</name>
    <name evidence="5" type="ORF">KSP39_PZI009985</name>
</gene>
<feature type="coiled-coil region" evidence="3">
    <location>
        <begin position="362"/>
        <end position="389"/>
    </location>
</feature>
<feature type="compositionally biased region" description="Basic and acidic residues" evidence="4">
    <location>
        <begin position="278"/>
        <end position="291"/>
    </location>
</feature>
<dbReference type="AlphaFoldDB" id="A0AAP0G6Q7"/>
<dbReference type="Proteomes" id="UP001418222">
    <property type="component" value="Unassembled WGS sequence"/>
</dbReference>
<organism evidence="5 6">
    <name type="scientific">Platanthera zijinensis</name>
    <dbReference type="NCBI Taxonomy" id="2320716"/>
    <lineage>
        <taxon>Eukaryota</taxon>
        <taxon>Viridiplantae</taxon>
        <taxon>Streptophyta</taxon>
        <taxon>Embryophyta</taxon>
        <taxon>Tracheophyta</taxon>
        <taxon>Spermatophyta</taxon>
        <taxon>Magnoliopsida</taxon>
        <taxon>Liliopsida</taxon>
        <taxon>Asparagales</taxon>
        <taxon>Orchidaceae</taxon>
        <taxon>Orchidoideae</taxon>
        <taxon>Orchideae</taxon>
        <taxon>Orchidinae</taxon>
        <taxon>Platanthera</taxon>
    </lineage>
</organism>
<dbReference type="GO" id="GO:0009904">
    <property type="term" value="P:chloroplast accumulation movement"/>
    <property type="evidence" value="ECO:0007669"/>
    <property type="project" value="TreeGrafter"/>
</dbReference>
<feature type="region of interest" description="Disordered" evidence="4">
    <location>
        <begin position="424"/>
        <end position="466"/>
    </location>
</feature>
<dbReference type="PANTHER" id="PTHR32054:SF31">
    <property type="entry name" value="PROTEIN WEAK CHLOROPLAST MOVEMENT UNDER BLUE LIGHT 1"/>
    <property type="match status" value="1"/>
</dbReference>
<dbReference type="GO" id="GO:0005829">
    <property type="term" value="C:cytosol"/>
    <property type="evidence" value="ECO:0007669"/>
    <property type="project" value="TreeGrafter"/>
</dbReference>
<name>A0AAP0G6Q7_9ASPA</name>
<dbReference type="EMBL" id="JBBWWQ010000008">
    <property type="protein sequence ID" value="KAK8940830.1"/>
    <property type="molecule type" value="Genomic_DNA"/>
</dbReference>
<evidence type="ECO:0000313" key="5">
    <source>
        <dbReference type="EMBL" id="KAK8940830.1"/>
    </source>
</evidence>
<evidence type="ECO:0000256" key="2">
    <source>
        <dbReference type="ARBA" id="ARBA00023054"/>
    </source>
</evidence>